<dbReference type="Proteomes" id="UP000773614">
    <property type="component" value="Unassembled WGS sequence"/>
</dbReference>
<name>A0A964T1W6_9HYPH</name>
<dbReference type="InterPro" id="IPR051397">
    <property type="entry name" value="Zn-ADH-like_protein"/>
</dbReference>
<dbReference type="OrthoDB" id="9787435at2"/>
<dbReference type="RefSeq" id="WP_161139219.1">
    <property type="nucleotide sequence ID" value="NZ_SPKJ01000007.1"/>
</dbReference>
<proteinExistence type="predicted"/>
<sequence length="317" mass="32718">MSMMKAAMVESFDEPPHLRSVPVPRPHSGKELVDVLAVGISHATRGAAAGKHYTSPKSLPALAGIDAVVRRKNGDLAFVMSPGTGSLAERILVDPKDLVPVPRGADPAVVAATMNAALSSWVALKARVHFEPGQSVLVIGATGNAGSSGVRVAKHLGAARVVAAGRNRERLDGLLAEGADELVPLTSDEAATAVAYATAAAEIDVVLDYVWGPPAEQAMQAILSARTEHTRILDWVQVGGTGGMSITLGGNALRHNALRISGSGFGSVIMEDADLPGLSAALASGLVGVRPHIVPLADVEKAWAHVDRPGERTVIVP</sequence>
<keyword evidence="3" id="KW-1185">Reference proteome</keyword>
<dbReference type="InterPro" id="IPR011032">
    <property type="entry name" value="GroES-like_sf"/>
</dbReference>
<comment type="caution">
    <text evidence="2">The sequence shown here is derived from an EMBL/GenBank/DDBJ whole genome shotgun (WGS) entry which is preliminary data.</text>
</comment>
<reference evidence="2" key="1">
    <citation type="submission" date="2019-03" db="EMBL/GenBank/DDBJ databases">
        <title>Afifella sp. nov., isolated from activated sludge.</title>
        <authorList>
            <person name="Li Q."/>
            <person name="Liu Y."/>
        </authorList>
    </citation>
    <scope>NUCLEOTIDE SEQUENCE</scope>
    <source>
        <strain evidence="2">L72</strain>
    </source>
</reference>
<evidence type="ECO:0000313" key="2">
    <source>
        <dbReference type="EMBL" id="MYZ46873.1"/>
    </source>
</evidence>
<dbReference type="AlphaFoldDB" id="A0A964T1W6"/>
<dbReference type="GO" id="GO:0016491">
    <property type="term" value="F:oxidoreductase activity"/>
    <property type="evidence" value="ECO:0007669"/>
    <property type="project" value="TreeGrafter"/>
</dbReference>
<dbReference type="Pfam" id="PF00107">
    <property type="entry name" value="ADH_zinc_N"/>
    <property type="match status" value="1"/>
</dbReference>
<dbReference type="InterPro" id="IPR013149">
    <property type="entry name" value="ADH-like_C"/>
</dbReference>
<dbReference type="EMBL" id="SPKJ01000007">
    <property type="protein sequence ID" value="MYZ46873.1"/>
    <property type="molecule type" value="Genomic_DNA"/>
</dbReference>
<protein>
    <submittedName>
        <fullName evidence="2">Zinc-binding alcohol dehydrogenase family protein</fullName>
    </submittedName>
</protein>
<evidence type="ECO:0000313" key="3">
    <source>
        <dbReference type="Proteomes" id="UP000773614"/>
    </source>
</evidence>
<dbReference type="SUPFAM" id="SSF51735">
    <property type="entry name" value="NAD(P)-binding Rossmann-fold domains"/>
    <property type="match status" value="1"/>
</dbReference>
<gene>
    <name evidence="2" type="ORF">E4O86_03990</name>
</gene>
<dbReference type="Gene3D" id="3.90.180.10">
    <property type="entry name" value="Medium-chain alcohol dehydrogenases, catalytic domain"/>
    <property type="match status" value="2"/>
</dbReference>
<feature type="domain" description="Alcohol dehydrogenase-like C-terminal" evidence="1">
    <location>
        <begin position="146"/>
        <end position="272"/>
    </location>
</feature>
<evidence type="ECO:0000259" key="1">
    <source>
        <dbReference type="Pfam" id="PF00107"/>
    </source>
</evidence>
<dbReference type="PANTHER" id="PTHR43677">
    <property type="entry name" value="SHORT-CHAIN DEHYDROGENASE/REDUCTASE"/>
    <property type="match status" value="1"/>
</dbReference>
<dbReference type="PANTHER" id="PTHR43677:SF11">
    <property type="entry name" value="ZINC-CONTAINING ALCOHOL DEHYDROGENASE"/>
    <property type="match status" value="1"/>
</dbReference>
<dbReference type="Gene3D" id="3.40.50.720">
    <property type="entry name" value="NAD(P)-binding Rossmann-like Domain"/>
    <property type="match status" value="1"/>
</dbReference>
<dbReference type="SUPFAM" id="SSF50129">
    <property type="entry name" value="GroES-like"/>
    <property type="match status" value="1"/>
</dbReference>
<organism evidence="2 3">
    <name type="scientific">Propylenella binzhouense</name>
    <dbReference type="NCBI Taxonomy" id="2555902"/>
    <lineage>
        <taxon>Bacteria</taxon>
        <taxon>Pseudomonadati</taxon>
        <taxon>Pseudomonadota</taxon>
        <taxon>Alphaproteobacteria</taxon>
        <taxon>Hyphomicrobiales</taxon>
        <taxon>Propylenellaceae</taxon>
        <taxon>Propylenella</taxon>
    </lineage>
</organism>
<dbReference type="InterPro" id="IPR036291">
    <property type="entry name" value="NAD(P)-bd_dom_sf"/>
</dbReference>
<accession>A0A964T1W6</accession>